<dbReference type="InterPro" id="IPR032466">
    <property type="entry name" value="Metal_Hydrolase"/>
</dbReference>
<sequence length="312" mass="33988">MQDGKQEQTEKGANRPRRDDVEKLLVGAIDLHCHSGPAAMPRILDHHEAMRDCAEAGFRALVYKDHFYLGTPHAIMLEKLVPNTGVRLFSGIALNNAVGGINPHAVNHATMIGAKIVWMPTLSAENHIAQTSGQAKTFPKTTQKMLEPIPLSALDASGKLSDDTRKVLDLIAEADIILAGGHLPAFELHLVFDEAKKRGVKKMMVNHPTYVVGCTDEDIRQMVSNGVFMEHSICMFVEGRSKKYGPDKLKHLIDIAGVDRTVLCSDLGLVGSPRPVDGYREIVATLLDLQVPEADIRKLIGGNAASLLNLDA</sequence>
<evidence type="ECO:0008006" key="3">
    <source>
        <dbReference type="Google" id="ProtNLM"/>
    </source>
</evidence>
<name>A0A371BAY5_9BRAD</name>
<proteinExistence type="predicted"/>
<organism evidence="1 2">
    <name type="scientific">Undibacter mobilis</name>
    <dbReference type="NCBI Taxonomy" id="2292256"/>
    <lineage>
        <taxon>Bacteria</taxon>
        <taxon>Pseudomonadati</taxon>
        <taxon>Pseudomonadota</taxon>
        <taxon>Alphaproteobacteria</taxon>
        <taxon>Hyphomicrobiales</taxon>
        <taxon>Nitrobacteraceae</taxon>
        <taxon>Undibacter</taxon>
    </lineage>
</organism>
<accession>A0A371BAY5</accession>
<dbReference type="AlphaFoldDB" id="A0A371BAY5"/>
<protein>
    <recommendedName>
        <fullName evidence="3">Amidohydrolase family protein</fullName>
    </recommendedName>
</protein>
<dbReference type="Gene3D" id="3.20.20.140">
    <property type="entry name" value="Metal-dependent hydrolases"/>
    <property type="match status" value="1"/>
</dbReference>
<reference evidence="2" key="1">
    <citation type="submission" date="2018-08" db="EMBL/GenBank/DDBJ databases">
        <authorList>
            <person name="Kim S.-J."/>
            <person name="Jung G.-Y."/>
        </authorList>
    </citation>
    <scope>NUCLEOTIDE SEQUENCE [LARGE SCALE GENOMIC DNA]</scope>
    <source>
        <strain evidence="2">GY_H</strain>
    </source>
</reference>
<evidence type="ECO:0000313" key="1">
    <source>
        <dbReference type="EMBL" id="RDV04730.1"/>
    </source>
</evidence>
<dbReference type="EMBL" id="QRGO01000001">
    <property type="protein sequence ID" value="RDV04730.1"/>
    <property type="molecule type" value="Genomic_DNA"/>
</dbReference>
<dbReference type="RefSeq" id="WP_115516756.1">
    <property type="nucleotide sequence ID" value="NZ_QRGO01000001.1"/>
</dbReference>
<gene>
    <name evidence="1" type="ORF">DXH78_09240</name>
</gene>
<evidence type="ECO:0000313" key="2">
    <source>
        <dbReference type="Proteomes" id="UP000263993"/>
    </source>
</evidence>
<keyword evidence="2" id="KW-1185">Reference proteome</keyword>
<dbReference type="Pfam" id="PF19799">
    <property type="entry name" value="DUF6282"/>
    <property type="match status" value="1"/>
</dbReference>
<dbReference type="OrthoDB" id="9789440at2"/>
<comment type="caution">
    <text evidence="1">The sequence shown here is derived from an EMBL/GenBank/DDBJ whole genome shotgun (WGS) entry which is preliminary data.</text>
</comment>
<dbReference type="SUPFAM" id="SSF51556">
    <property type="entry name" value="Metallo-dependent hydrolases"/>
    <property type="match status" value="1"/>
</dbReference>
<dbReference type="InterPro" id="IPR046249">
    <property type="entry name" value="DUF6282"/>
</dbReference>
<dbReference type="Proteomes" id="UP000263993">
    <property type="component" value="Unassembled WGS sequence"/>
</dbReference>